<keyword evidence="5 9" id="KW-0865">Zymogen</keyword>
<evidence type="ECO:0000256" key="4">
    <source>
        <dbReference type="ARBA" id="ARBA00022813"/>
    </source>
</evidence>
<dbReference type="PANTHER" id="PTHR21012">
    <property type="entry name" value="ASPARTATE 1-DECARBOXYLASE"/>
    <property type="match status" value="1"/>
</dbReference>
<keyword evidence="3 9" id="KW-0210">Decarboxylase</keyword>
<feature type="binding site" evidence="9">
    <location>
        <position position="57"/>
    </location>
    <ligand>
        <name>substrate</name>
    </ligand>
</feature>
<comment type="pathway">
    <text evidence="9">Cofactor biosynthesis; (R)-pantothenate biosynthesis; beta-alanine from L-aspartate: step 1/1.</text>
</comment>
<gene>
    <name evidence="9" type="primary">panD</name>
    <name evidence="11" type="ORF">RM877_19035</name>
</gene>
<comment type="subunit">
    <text evidence="9">Heterooctamer of four alpha and four beta subunits.</text>
</comment>
<dbReference type="HAMAP" id="MF_00446">
    <property type="entry name" value="PanD"/>
    <property type="match status" value="1"/>
</dbReference>
<evidence type="ECO:0000313" key="11">
    <source>
        <dbReference type="EMBL" id="MDT0436786.1"/>
    </source>
</evidence>
<feature type="modified residue" description="Pyruvic acid (Ser)" evidence="9">
    <location>
        <position position="25"/>
    </location>
</feature>
<dbReference type="CDD" id="cd06919">
    <property type="entry name" value="Asp_decarbox"/>
    <property type="match status" value="1"/>
</dbReference>
<keyword evidence="8 9" id="KW-0670">Pyruvate</keyword>
<comment type="function">
    <text evidence="9">Catalyzes the pyruvoyl-dependent decarboxylation of aspartate to produce beta-alanine.</text>
</comment>
<dbReference type="GO" id="GO:0004068">
    <property type="term" value="F:aspartate 1-decarboxylase activity"/>
    <property type="evidence" value="ECO:0007669"/>
    <property type="project" value="UniProtKB-UniRule"/>
</dbReference>
<evidence type="ECO:0000256" key="9">
    <source>
        <dbReference type="HAMAP-Rule" id="MF_00446"/>
    </source>
</evidence>
<evidence type="ECO:0000256" key="6">
    <source>
        <dbReference type="ARBA" id="ARBA00023239"/>
    </source>
</evidence>
<comment type="similarity">
    <text evidence="9">Belongs to the PanD family.</text>
</comment>
<comment type="subcellular location">
    <subcellularLocation>
        <location evidence="9">Cytoplasm</location>
    </subcellularLocation>
</comment>
<comment type="catalytic activity">
    <reaction evidence="9">
        <text>L-aspartate + H(+) = beta-alanine + CO2</text>
        <dbReference type="Rhea" id="RHEA:19497"/>
        <dbReference type="ChEBI" id="CHEBI:15378"/>
        <dbReference type="ChEBI" id="CHEBI:16526"/>
        <dbReference type="ChEBI" id="CHEBI:29991"/>
        <dbReference type="ChEBI" id="CHEBI:57966"/>
        <dbReference type="EC" id="4.1.1.11"/>
    </reaction>
</comment>
<comment type="PTM">
    <text evidence="9">Is synthesized initially as an inactive proenzyme, which is activated by self-cleavage at a specific serine bond to produce a beta-subunit with a hydroxyl group at its C-terminus and an alpha-subunit with a pyruvoyl group at its N-terminus.</text>
</comment>
<feature type="compositionally biased region" description="Pro residues" evidence="10">
    <location>
        <begin position="144"/>
        <end position="153"/>
    </location>
</feature>
<accession>A0ABD5EQ17</accession>
<sequence>MQRTLLNGKIHRATVTQADLHYVGSLTIDQDLMEAADIVEGEMVQVVDIDNGARLSTYAITGERGSGVIGVNGAAAHLVHPGHLVIVMSFAALDDAERAAHRPRVVHVDQANRVVALGTDPAAPVPGEPHQLSGALTATAPGATPNPPHQERN</sequence>
<dbReference type="GO" id="GO:0005737">
    <property type="term" value="C:cytoplasm"/>
    <property type="evidence" value="ECO:0007669"/>
    <property type="project" value="UniProtKB-SubCell"/>
</dbReference>
<evidence type="ECO:0000256" key="3">
    <source>
        <dbReference type="ARBA" id="ARBA00022793"/>
    </source>
</evidence>
<feature type="active site" description="Schiff-base intermediate with substrate; via pyruvic acid" evidence="9">
    <location>
        <position position="25"/>
    </location>
</feature>
<comment type="caution">
    <text evidence="11">The sequence shown here is derived from an EMBL/GenBank/DDBJ whole genome shotgun (WGS) entry which is preliminary data.</text>
</comment>
<evidence type="ECO:0000256" key="10">
    <source>
        <dbReference type="SAM" id="MobiDB-lite"/>
    </source>
</evidence>
<organism evidence="11 12">
    <name type="scientific">Streptomyces doudnae</name>
    <dbReference type="NCBI Taxonomy" id="3075536"/>
    <lineage>
        <taxon>Bacteria</taxon>
        <taxon>Bacillati</taxon>
        <taxon>Actinomycetota</taxon>
        <taxon>Actinomycetes</taxon>
        <taxon>Kitasatosporales</taxon>
        <taxon>Streptomycetaceae</taxon>
        <taxon>Streptomyces</taxon>
    </lineage>
</organism>
<keyword evidence="4 9" id="KW-0068">Autocatalytic cleavage</keyword>
<dbReference type="EMBL" id="JAVRES010000008">
    <property type="protein sequence ID" value="MDT0436786.1"/>
    <property type="molecule type" value="Genomic_DNA"/>
</dbReference>
<keyword evidence="6 9" id="KW-0456">Lyase</keyword>
<dbReference type="RefSeq" id="WP_093824140.1">
    <property type="nucleotide sequence ID" value="NZ_JAVRES010000008.1"/>
</dbReference>
<dbReference type="Gene3D" id="2.40.40.20">
    <property type="match status" value="1"/>
</dbReference>
<evidence type="ECO:0000256" key="1">
    <source>
        <dbReference type="ARBA" id="ARBA00022490"/>
    </source>
</evidence>
<keyword evidence="1 9" id="KW-0963">Cytoplasm</keyword>
<dbReference type="SUPFAM" id="SSF50692">
    <property type="entry name" value="ADC-like"/>
    <property type="match status" value="1"/>
</dbReference>
<dbReference type="InterPro" id="IPR009010">
    <property type="entry name" value="Asp_de-COase-like_dom_sf"/>
</dbReference>
<evidence type="ECO:0000256" key="5">
    <source>
        <dbReference type="ARBA" id="ARBA00023145"/>
    </source>
</evidence>
<keyword evidence="2 9" id="KW-0566">Pantothenate biosynthesis</keyword>
<comment type="cofactor">
    <cofactor evidence="9">
        <name>pyruvate</name>
        <dbReference type="ChEBI" id="CHEBI:15361"/>
    </cofactor>
    <text evidence="9">Binds 1 pyruvoyl group covalently per subunit.</text>
</comment>
<reference evidence="12" key="1">
    <citation type="submission" date="2023-07" db="EMBL/GenBank/DDBJ databases">
        <title>30 novel species of actinomycetes from the DSMZ collection.</title>
        <authorList>
            <person name="Nouioui I."/>
        </authorList>
    </citation>
    <scope>NUCLEOTIDE SEQUENCE [LARGE SCALE GENOMIC DNA]</scope>
    <source>
        <strain evidence="12">DSM 41981</strain>
    </source>
</reference>
<evidence type="ECO:0000256" key="2">
    <source>
        <dbReference type="ARBA" id="ARBA00022655"/>
    </source>
</evidence>
<evidence type="ECO:0000256" key="7">
    <source>
        <dbReference type="ARBA" id="ARBA00023270"/>
    </source>
</evidence>
<evidence type="ECO:0000256" key="8">
    <source>
        <dbReference type="ARBA" id="ARBA00023317"/>
    </source>
</evidence>
<dbReference type="InterPro" id="IPR003190">
    <property type="entry name" value="Asp_decarbox"/>
</dbReference>
<feature type="active site" description="Proton donor" evidence="9">
    <location>
        <position position="58"/>
    </location>
</feature>
<dbReference type="PANTHER" id="PTHR21012:SF0">
    <property type="entry name" value="ASPARTATE 1-DECARBOXYLASE"/>
    <property type="match status" value="1"/>
</dbReference>
<dbReference type="EC" id="4.1.1.11" evidence="9"/>
<dbReference type="GO" id="GO:0015940">
    <property type="term" value="P:pantothenate biosynthetic process"/>
    <property type="evidence" value="ECO:0007669"/>
    <property type="project" value="UniProtKB-UniRule"/>
</dbReference>
<feature type="chain" id="PRO_5044513031" description="Aspartate 1-decarboxylase beta chain" evidence="9">
    <location>
        <begin position="1"/>
        <end position="24"/>
    </location>
</feature>
<protein>
    <recommendedName>
        <fullName evidence="9">Aspartate 1-decarboxylase</fullName>
        <ecNumber evidence="9">4.1.1.11</ecNumber>
    </recommendedName>
    <alternativeName>
        <fullName evidence="9">Aspartate alpha-decarboxylase</fullName>
    </alternativeName>
    <component>
        <recommendedName>
            <fullName evidence="9">Aspartate 1-decarboxylase beta chain</fullName>
        </recommendedName>
    </component>
    <component>
        <recommendedName>
            <fullName evidence="9">Aspartate 1-decarboxylase alpha chain</fullName>
        </recommendedName>
    </component>
</protein>
<keyword evidence="7 9" id="KW-0704">Schiff base</keyword>
<feature type="region of interest" description="Disordered" evidence="10">
    <location>
        <begin position="119"/>
        <end position="153"/>
    </location>
</feature>
<dbReference type="NCBIfam" id="TIGR00223">
    <property type="entry name" value="panD"/>
    <property type="match status" value="1"/>
</dbReference>
<name>A0ABD5EQ17_9ACTN</name>
<proteinExistence type="inferred from homology"/>
<dbReference type="Proteomes" id="UP001183535">
    <property type="component" value="Unassembled WGS sequence"/>
</dbReference>
<keyword evidence="12" id="KW-1185">Reference proteome</keyword>
<dbReference type="AlphaFoldDB" id="A0ABD5EQ17"/>
<feature type="chain" id="PRO_5044513032" description="Aspartate 1-decarboxylase alpha chain" evidence="9">
    <location>
        <begin position="25"/>
        <end position="153"/>
    </location>
</feature>
<feature type="binding site" evidence="9">
    <location>
        <begin position="73"/>
        <end position="75"/>
    </location>
    <ligand>
        <name>substrate</name>
    </ligand>
</feature>
<dbReference type="Pfam" id="PF02261">
    <property type="entry name" value="Asp_decarbox"/>
    <property type="match status" value="1"/>
</dbReference>
<evidence type="ECO:0000313" key="12">
    <source>
        <dbReference type="Proteomes" id="UP001183535"/>
    </source>
</evidence>